<dbReference type="GO" id="GO:0043531">
    <property type="term" value="F:ADP binding"/>
    <property type="evidence" value="ECO:0007669"/>
    <property type="project" value="UniProtKB-UniRule"/>
</dbReference>
<reference evidence="6 7" key="1">
    <citation type="submission" date="2019-09" db="EMBL/GenBank/DDBJ databases">
        <title>Arenimonas chukotkensis sp. nov., a bacterium isolated from Chukotka hot spring, Arctic region, Russia.</title>
        <authorList>
            <person name="Zayulina K.S."/>
            <person name="Prokofeva M.I."/>
            <person name="Elcheninov A.G."/>
            <person name="Novikov A."/>
            <person name="Kochetkova T.V."/>
            <person name="Kublanov I.V."/>
        </authorList>
    </citation>
    <scope>NUCLEOTIDE SEQUENCE [LARGE SCALE GENOMIC DNA]</scope>
    <source>
        <strain evidence="6 7">3729k</strain>
    </source>
</reference>
<comment type="catalytic activity">
    <reaction evidence="5">
        <text>[pyruvate, water dikinase] + ADP = [pyruvate, water dikinase]-phosphate + AMP + H(+)</text>
        <dbReference type="Rhea" id="RHEA:46020"/>
        <dbReference type="Rhea" id="RHEA-COMP:11425"/>
        <dbReference type="Rhea" id="RHEA-COMP:11426"/>
        <dbReference type="ChEBI" id="CHEBI:15378"/>
        <dbReference type="ChEBI" id="CHEBI:43176"/>
        <dbReference type="ChEBI" id="CHEBI:68546"/>
        <dbReference type="ChEBI" id="CHEBI:456215"/>
        <dbReference type="ChEBI" id="CHEBI:456216"/>
        <dbReference type="EC" id="2.7.11.33"/>
    </reaction>
</comment>
<comment type="function">
    <text evidence="5">Bifunctional serine/threonine kinase and phosphorylase involved in the regulation of the phosphoenolpyruvate synthase (PEPS) by catalyzing its phosphorylation/dephosphorylation.</text>
</comment>
<dbReference type="EC" id="2.7.11.33" evidence="5"/>
<dbReference type="EMBL" id="VUOD01000001">
    <property type="protein sequence ID" value="KAA2285940.1"/>
    <property type="molecule type" value="Genomic_DNA"/>
</dbReference>
<reference evidence="6 7" key="2">
    <citation type="submission" date="2019-09" db="EMBL/GenBank/DDBJ databases">
        <authorList>
            <person name="Mazur A."/>
        </authorList>
    </citation>
    <scope>NUCLEOTIDE SEQUENCE [LARGE SCALE GENOMIC DNA]</scope>
    <source>
        <strain evidence="6 7">3729k</strain>
    </source>
</reference>
<dbReference type="Proteomes" id="UP000322165">
    <property type="component" value="Unassembled WGS sequence"/>
</dbReference>
<protein>
    <recommendedName>
        <fullName evidence="5">Putative phosphoenolpyruvate synthase regulatory protein</fullName>
        <shortName evidence="5">PEP synthase regulatory protein</shortName>
        <shortName evidence="5">PSRP</shortName>
        <ecNumber evidence="5">2.7.11.33</ecNumber>
        <ecNumber evidence="5">2.7.4.28</ecNumber>
    </recommendedName>
    <alternativeName>
        <fullName evidence="5">Pyruvate, water dikinase regulatory protein</fullName>
    </alternativeName>
</protein>
<keyword evidence="1 5" id="KW-0723">Serine/threonine-protein kinase</keyword>
<dbReference type="NCBIfam" id="NF003742">
    <property type="entry name" value="PRK05339.1"/>
    <property type="match status" value="1"/>
</dbReference>
<evidence type="ECO:0000313" key="6">
    <source>
        <dbReference type="EMBL" id="KAA2285940.1"/>
    </source>
</evidence>
<comment type="similarity">
    <text evidence="5">Belongs to the pyruvate, phosphate/water dikinase regulatory protein family. PSRP subfamily.</text>
</comment>
<gene>
    <name evidence="6" type="ORF">F0415_00055</name>
</gene>
<keyword evidence="3 5" id="KW-0547">Nucleotide-binding</keyword>
<dbReference type="PANTHER" id="PTHR31756">
    <property type="entry name" value="PYRUVATE, PHOSPHATE DIKINASE REGULATORY PROTEIN 1, CHLOROPLASTIC"/>
    <property type="match status" value="1"/>
</dbReference>
<dbReference type="Pfam" id="PF03618">
    <property type="entry name" value="Kinase-PPPase"/>
    <property type="match status" value="1"/>
</dbReference>
<dbReference type="InterPro" id="IPR005177">
    <property type="entry name" value="Kinase-pyrophosphorylase"/>
</dbReference>
<keyword evidence="4 5" id="KW-0418">Kinase</keyword>
<feature type="binding site" evidence="5">
    <location>
        <begin position="153"/>
        <end position="160"/>
    </location>
    <ligand>
        <name>ADP</name>
        <dbReference type="ChEBI" id="CHEBI:456216"/>
    </ligand>
</feature>
<dbReference type="GO" id="GO:0004674">
    <property type="term" value="F:protein serine/threonine kinase activity"/>
    <property type="evidence" value="ECO:0007669"/>
    <property type="project" value="UniProtKB-UniRule"/>
</dbReference>
<evidence type="ECO:0000313" key="7">
    <source>
        <dbReference type="Proteomes" id="UP000322165"/>
    </source>
</evidence>
<dbReference type="AlphaFoldDB" id="A0A5B2ZFD2"/>
<dbReference type="PANTHER" id="PTHR31756:SF3">
    <property type="entry name" value="PYRUVATE, PHOSPHATE DIKINASE REGULATORY PROTEIN 1, CHLOROPLASTIC"/>
    <property type="match status" value="1"/>
</dbReference>
<comment type="catalytic activity">
    <reaction evidence="5">
        <text>[pyruvate, water dikinase]-phosphate + phosphate + H(+) = [pyruvate, water dikinase] + diphosphate</text>
        <dbReference type="Rhea" id="RHEA:48580"/>
        <dbReference type="Rhea" id="RHEA-COMP:11425"/>
        <dbReference type="Rhea" id="RHEA-COMP:11426"/>
        <dbReference type="ChEBI" id="CHEBI:15378"/>
        <dbReference type="ChEBI" id="CHEBI:33019"/>
        <dbReference type="ChEBI" id="CHEBI:43176"/>
        <dbReference type="ChEBI" id="CHEBI:43474"/>
        <dbReference type="ChEBI" id="CHEBI:68546"/>
        <dbReference type="EC" id="2.7.4.28"/>
    </reaction>
</comment>
<proteinExistence type="inferred from homology"/>
<keyword evidence="2 5" id="KW-0808">Transferase</keyword>
<dbReference type="RefSeq" id="WP_149859158.1">
    <property type="nucleotide sequence ID" value="NZ_VUOD01000001.1"/>
</dbReference>
<keyword evidence="7" id="KW-1185">Reference proteome</keyword>
<dbReference type="HAMAP" id="MF_01062">
    <property type="entry name" value="PSRP"/>
    <property type="match status" value="1"/>
</dbReference>
<dbReference type="EC" id="2.7.4.28" evidence="5"/>
<dbReference type="GO" id="GO:0016776">
    <property type="term" value="F:phosphotransferase activity, phosphate group as acceptor"/>
    <property type="evidence" value="ECO:0007669"/>
    <property type="project" value="UniProtKB-UniRule"/>
</dbReference>
<evidence type="ECO:0000256" key="2">
    <source>
        <dbReference type="ARBA" id="ARBA00022679"/>
    </source>
</evidence>
<organism evidence="6 7">
    <name type="scientific">Arenimonas fontis</name>
    <dbReference type="NCBI Taxonomy" id="2608255"/>
    <lineage>
        <taxon>Bacteria</taxon>
        <taxon>Pseudomonadati</taxon>
        <taxon>Pseudomonadota</taxon>
        <taxon>Gammaproteobacteria</taxon>
        <taxon>Lysobacterales</taxon>
        <taxon>Lysobacteraceae</taxon>
        <taxon>Arenimonas</taxon>
    </lineage>
</organism>
<evidence type="ECO:0000256" key="5">
    <source>
        <dbReference type="HAMAP-Rule" id="MF_01062"/>
    </source>
</evidence>
<comment type="caution">
    <text evidence="6">The sequence shown here is derived from an EMBL/GenBank/DDBJ whole genome shotgun (WGS) entry which is preliminary data.</text>
</comment>
<evidence type="ECO:0000256" key="3">
    <source>
        <dbReference type="ARBA" id="ARBA00022741"/>
    </source>
</evidence>
<accession>A0A5B2ZFD2</accession>
<evidence type="ECO:0000256" key="4">
    <source>
        <dbReference type="ARBA" id="ARBA00022777"/>
    </source>
</evidence>
<name>A0A5B2ZFD2_9GAMM</name>
<sequence length="273" mass="30698">MPDRRMVFYVSDGTGITAETIGHSLLTQFNGVEFSTRRIAFVDSHERVDQVIAEIKAAGERTGKRPIVVNTIVEPVLNARLFECGALMLDVFEPFIQPLEQELGVKRSHRIGHAHGLVDPVAYERRISATNYALSHDDGIDLDYHEADVILVGVSRSGKTPTCLYLALHYGVKAANYPLTPEDLERRELPVRLRPYRSKLFGLTISPERLRQIRTERRPNSRYADLETCRAEVAAAEAILRHEGIPTLSTTHSSIEEIAGKVLERLGLERVMF</sequence>
<dbReference type="GO" id="GO:0005524">
    <property type="term" value="F:ATP binding"/>
    <property type="evidence" value="ECO:0007669"/>
    <property type="project" value="InterPro"/>
</dbReference>
<dbReference type="InterPro" id="IPR026530">
    <property type="entry name" value="PSRP"/>
</dbReference>
<evidence type="ECO:0000256" key="1">
    <source>
        <dbReference type="ARBA" id="ARBA00022527"/>
    </source>
</evidence>